<organism evidence="1">
    <name type="scientific">Rhizophora mucronata</name>
    <name type="common">Asiatic mangrove</name>
    <dbReference type="NCBI Taxonomy" id="61149"/>
    <lineage>
        <taxon>Eukaryota</taxon>
        <taxon>Viridiplantae</taxon>
        <taxon>Streptophyta</taxon>
        <taxon>Embryophyta</taxon>
        <taxon>Tracheophyta</taxon>
        <taxon>Spermatophyta</taxon>
        <taxon>Magnoliopsida</taxon>
        <taxon>eudicotyledons</taxon>
        <taxon>Gunneridae</taxon>
        <taxon>Pentapetalae</taxon>
        <taxon>rosids</taxon>
        <taxon>fabids</taxon>
        <taxon>Malpighiales</taxon>
        <taxon>Rhizophoraceae</taxon>
        <taxon>Rhizophora</taxon>
    </lineage>
</organism>
<name>A0A2P2MAK4_RHIMU</name>
<protein>
    <submittedName>
        <fullName evidence="1">Uncharacterized protein MANES_09G059900</fullName>
    </submittedName>
</protein>
<proteinExistence type="predicted"/>
<dbReference type="AlphaFoldDB" id="A0A2P2MAK4"/>
<sequence>MTNASLTDMQAMVPIPLALSSADLSTNPGRCFWEQVGVNAPGTAKRIDFLPDVRADTGVVCSSSEASK</sequence>
<accession>A0A2P2MAK4</accession>
<reference evidence="1" key="1">
    <citation type="submission" date="2018-02" db="EMBL/GenBank/DDBJ databases">
        <title>Rhizophora mucronata_Transcriptome.</title>
        <authorList>
            <person name="Meera S.P."/>
            <person name="Sreeshan A."/>
            <person name="Augustine A."/>
        </authorList>
    </citation>
    <scope>NUCLEOTIDE SEQUENCE</scope>
    <source>
        <tissue evidence="1">Leaf</tissue>
    </source>
</reference>
<dbReference type="EMBL" id="GGEC01046771">
    <property type="protein sequence ID" value="MBX27255.1"/>
    <property type="molecule type" value="Transcribed_RNA"/>
</dbReference>
<evidence type="ECO:0000313" key="1">
    <source>
        <dbReference type="EMBL" id="MBX27255.1"/>
    </source>
</evidence>